<dbReference type="Gene3D" id="3.40.47.10">
    <property type="match status" value="1"/>
</dbReference>
<dbReference type="InterPro" id="IPR050091">
    <property type="entry name" value="PKS_NRPS_Biosynth_Enz"/>
</dbReference>
<dbReference type="PROSITE" id="PS52004">
    <property type="entry name" value="KS3_2"/>
    <property type="match status" value="1"/>
</dbReference>
<dbReference type="SUPFAM" id="SSF53901">
    <property type="entry name" value="Thiolase-like"/>
    <property type="match status" value="1"/>
</dbReference>
<keyword evidence="1" id="KW-0596">Phosphopantetheine</keyword>
<comment type="caution">
    <text evidence="7">The sequence shown here is derived from an EMBL/GenBank/DDBJ whole genome shotgun (WGS) entry which is preliminary data.</text>
</comment>
<dbReference type="InterPro" id="IPR014031">
    <property type="entry name" value="Ketoacyl_synth_C"/>
</dbReference>
<evidence type="ECO:0000256" key="4">
    <source>
        <dbReference type="SAM" id="MobiDB-lite"/>
    </source>
</evidence>
<dbReference type="InterPro" id="IPR013120">
    <property type="entry name" value="FAR_NAD-bd"/>
</dbReference>
<keyword evidence="3" id="KW-0808">Transferase</keyword>
<evidence type="ECO:0000313" key="8">
    <source>
        <dbReference type="Proteomes" id="UP001596047"/>
    </source>
</evidence>
<name>A0ABW0VSA2_9BACL</name>
<dbReference type="Proteomes" id="UP001596047">
    <property type="component" value="Unassembled WGS sequence"/>
</dbReference>
<dbReference type="RefSeq" id="WP_379187207.1">
    <property type="nucleotide sequence ID" value="NZ_JBHSOW010000022.1"/>
</dbReference>
<dbReference type="InterPro" id="IPR036291">
    <property type="entry name" value="NAD(P)-bd_dom_sf"/>
</dbReference>
<feature type="compositionally biased region" description="Polar residues" evidence="4">
    <location>
        <begin position="9"/>
        <end position="21"/>
    </location>
</feature>
<dbReference type="InterPro" id="IPR020841">
    <property type="entry name" value="PKS_Beta-ketoAc_synthase_dom"/>
</dbReference>
<dbReference type="Pfam" id="PF00109">
    <property type="entry name" value="ketoacyl-synt"/>
    <property type="match status" value="1"/>
</dbReference>
<dbReference type="InterPro" id="IPR020806">
    <property type="entry name" value="PKS_PP-bd"/>
</dbReference>
<dbReference type="PANTHER" id="PTHR43775:SF37">
    <property type="entry name" value="SI:DKEY-61P9.11"/>
    <property type="match status" value="1"/>
</dbReference>
<reference evidence="8" key="1">
    <citation type="journal article" date="2019" name="Int. J. Syst. Evol. Microbiol.">
        <title>The Global Catalogue of Microorganisms (GCM) 10K type strain sequencing project: providing services to taxonomists for standard genome sequencing and annotation.</title>
        <authorList>
            <consortium name="The Broad Institute Genomics Platform"/>
            <consortium name="The Broad Institute Genome Sequencing Center for Infectious Disease"/>
            <person name="Wu L."/>
            <person name="Ma J."/>
        </authorList>
    </citation>
    <scope>NUCLEOTIDE SEQUENCE [LARGE SCALE GENOMIC DNA]</scope>
    <source>
        <strain evidence="8">CGMCC 1.3240</strain>
    </source>
</reference>
<dbReference type="Pfam" id="PF07993">
    <property type="entry name" value="NAD_binding_4"/>
    <property type="match status" value="1"/>
</dbReference>
<feature type="domain" description="Ketosynthase family 3 (KS3)" evidence="6">
    <location>
        <begin position="28"/>
        <end position="454"/>
    </location>
</feature>
<dbReference type="Pfam" id="PF00550">
    <property type="entry name" value="PP-binding"/>
    <property type="match status" value="1"/>
</dbReference>
<dbReference type="Gene3D" id="3.40.50.720">
    <property type="entry name" value="NAD(P)-binding Rossmann-like Domain"/>
    <property type="match status" value="1"/>
</dbReference>
<dbReference type="Pfam" id="PF02801">
    <property type="entry name" value="Ketoacyl-synt_C"/>
    <property type="match status" value="1"/>
</dbReference>
<feature type="domain" description="Carrier" evidence="5">
    <location>
        <begin position="694"/>
        <end position="767"/>
    </location>
</feature>
<dbReference type="InterPro" id="IPR009081">
    <property type="entry name" value="PP-bd_ACP"/>
</dbReference>
<dbReference type="PANTHER" id="PTHR43775">
    <property type="entry name" value="FATTY ACID SYNTHASE"/>
    <property type="match status" value="1"/>
</dbReference>
<dbReference type="NCBIfam" id="TIGR01746">
    <property type="entry name" value="Thioester-redct"/>
    <property type="match status" value="1"/>
</dbReference>
<evidence type="ECO:0000256" key="1">
    <source>
        <dbReference type="ARBA" id="ARBA00022450"/>
    </source>
</evidence>
<accession>A0ABW0VSA2</accession>
<keyword evidence="2" id="KW-0597">Phosphoprotein</keyword>
<dbReference type="Gene3D" id="1.10.1240.100">
    <property type="match status" value="1"/>
</dbReference>
<dbReference type="InterPro" id="IPR036736">
    <property type="entry name" value="ACP-like_sf"/>
</dbReference>
<dbReference type="InterPro" id="IPR010080">
    <property type="entry name" value="Thioester_reductase-like_dom"/>
</dbReference>
<evidence type="ECO:0000313" key="7">
    <source>
        <dbReference type="EMBL" id="MFC5648735.1"/>
    </source>
</evidence>
<dbReference type="SUPFAM" id="SSF51735">
    <property type="entry name" value="NAD(P)-binding Rossmann-fold domains"/>
    <property type="match status" value="1"/>
</dbReference>
<feature type="region of interest" description="Disordered" evidence="4">
    <location>
        <begin position="1"/>
        <end position="21"/>
    </location>
</feature>
<dbReference type="SMART" id="SM00823">
    <property type="entry name" value="PKS_PP"/>
    <property type="match status" value="1"/>
</dbReference>
<evidence type="ECO:0000256" key="2">
    <source>
        <dbReference type="ARBA" id="ARBA00022553"/>
    </source>
</evidence>
<dbReference type="PROSITE" id="PS50075">
    <property type="entry name" value="CARRIER"/>
    <property type="match status" value="1"/>
</dbReference>
<dbReference type="CDD" id="cd05235">
    <property type="entry name" value="SDR_e1"/>
    <property type="match status" value="1"/>
</dbReference>
<protein>
    <submittedName>
        <fullName evidence="7">Thioester reductase domain-containing protein</fullName>
    </submittedName>
</protein>
<sequence>MAKLLNFDKQGNSSKMGSSTTIINEGSTKEIAIIGMAMHYPKAANQNEFWSNLVHEMDCSGDFPEERRGDIEAYLRFKNTLNDEVKYFRGSYLEQIDEFDYSFFGITPKEADLMDPNQRLFLQTVWKAIEDAGYGGKKLVGSKTGVIVSSEGAKPLSYQTIIQDVEPESTYLAYPGNSGPMTASRISYLLDLHGPAMLIDTSCSSSLSAVNIAVQMLRNGQMDQAIVGAVKINMLPIDIGSRVGMESSDGRTRTFADNSDGTAVGEGSAALILKPLGKAMRDHDHIYAVIKGSASNNDGRAVSITAPNPITQEAVIVEAWKDAGINPEHISYMEAHGTATRLGDPIEISGITNAFKRYTDKKQFCAVGSVKSNYAHTYSLAGITGVIKAALSLQHRQIPASLHFHKPNPNISFEESPLYINDQLADWETDGKTRLCGVSSFGMSGTNCHIVLEEAPKVKEEQAVPTGPHLFTLSAKTETALHRLLDDYVRDLTRKQSEQVNLRDICYTAGTGRAHYPHRIAIVVNDIRDLQCKLMRLAQHGWEETEKNVYYQHATQSFESVQASQYVEQVLGTGTGKESLLIKVADLYVKGADIDWDKLYRKESAYKVSLPAYSFDRVRCWIEIPETSAIHAANPELLQTLREVAAYLEELSLDRLDGATSAKAEKWLDTFKKFLPSESEPPSQSIELTGREDNNYSKKELDVAVVWQKILGLKVVNIHEDFFDLGGDSFVAIQFVSKLHDNYQVALGDLFTYRTIYQLAKHIKEQSDSPEVKLEKLKKSSQSPSAVSAEMQRFIQEETHKYEARYKEMERLDLAQVHHYSHIFLTGATGYLGIHLLNDLLKGTNSHLYVLVRGKTQAEAEARLTDKWKYYFGFHPFDRDRVTLVNGNLVHDRFGLADEAYHSLARTVDCIIHSAATVKHFGDYSEFEEINVMGTKRLIQFAHEQQPKDINFISTTAVSKGNIQDRKMVVFTEYDHDIGQEVGHPYGESKLEAEKLIVEARNQGLNCNIFRVGNIMGHSITGKFQENIEDNGLYSIIRSMIKMNIFPDSSQGEIDFTYIDYVSRSICLLFNREQLSNETYHLMNMEKTSFHELGEAAKASGLPVKMAPYGEFIDFMSDHYADEHFGPYIHHLLLHFGFFEELEEKERTQSVMLSDKTEWVLKQFGLVWRKPNQEQLKKILDHCIEVQFI</sequence>
<gene>
    <name evidence="7" type="ORF">ACFPYJ_06255</name>
</gene>
<evidence type="ECO:0000259" key="6">
    <source>
        <dbReference type="PROSITE" id="PS52004"/>
    </source>
</evidence>
<dbReference type="Pfam" id="PF22621">
    <property type="entry name" value="CurL-like_PKS_C"/>
    <property type="match status" value="1"/>
</dbReference>
<evidence type="ECO:0000256" key="3">
    <source>
        <dbReference type="ARBA" id="ARBA00022679"/>
    </source>
</evidence>
<dbReference type="SUPFAM" id="SSF47336">
    <property type="entry name" value="ACP-like"/>
    <property type="match status" value="1"/>
</dbReference>
<evidence type="ECO:0000259" key="5">
    <source>
        <dbReference type="PROSITE" id="PS50075"/>
    </source>
</evidence>
<keyword evidence="8" id="KW-1185">Reference proteome</keyword>
<dbReference type="EMBL" id="JBHSOW010000022">
    <property type="protein sequence ID" value="MFC5648735.1"/>
    <property type="molecule type" value="Genomic_DNA"/>
</dbReference>
<dbReference type="SMART" id="SM00825">
    <property type="entry name" value="PKS_KS"/>
    <property type="match status" value="1"/>
</dbReference>
<organism evidence="7 8">
    <name type="scientific">Paenibacillus solisilvae</name>
    <dbReference type="NCBI Taxonomy" id="2486751"/>
    <lineage>
        <taxon>Bacteria</taxon>
        <taxon>Bacillati</taxon>
        <taxon>Bacillota</taxon>
        <taxon>Bacilli</taxon>
        <taxon>Bacillales</taxon>
        <taxon>Paenibacillaceae</taxon>
        <taxon>Paenibacillus</taxon>
    </lineage>
</organism>
<proteinExistence type="predicted"/>
<dbReference type="Gene3D" id="1.10.1200.10">
    <property type="entry name" value="ACP-like"/>
    <property type="match status" value="1"/>
</dbReference>
<dbReference type="InterPro" id="IPR014030">
    <property type="entry name" value="Ketoacyl_synth_N"/>
</dbReference>
<dbReference type="InterPro" id="IPR016039">
    <property type="entry name" value="Thiolase-like"/>
</dbReference>
<dbReference type="CDD" id="cd00833">
    <property type="entry name" value="PKS"/>
    <property type="match status" value="1"/>
</dbReference>